<reference evidence="1 2" key="1">
    <citation type="submission" date="2017-09" db="EMBL/GenBank/DDBJ databases">
        <title>Large-scale bioinformatics analysis of Bacillus genomes uncovers conserved roles of natural products in bacterial physiology.</title>
        <authorList>
            <consortium name="Agbiome Team Llc"/>
            <person name="Bleich R.M."/>
            <person name="Grubbs K.J."/>
            <person name="Santa Maria K.C."/>
            <person name="Allen S.E."/>
            <person name="Farag S."/>
            <person name="Shank E.A."/>
            <person name="Bowers A."/>
        </authorList>
    </citation>
    <scope>NUCLEOTIDE SEQUENCE [LARGE SCALE GENOMIC DNA]</scope>
    <source>
        <strain evidence="1 2">AFS065400</strain>
    </source>
</reference>
<accession>A0A9X7ARX2</accession>
<name>A0A9X7ARX2_BACTU</name>
<dbReference type="Proteomes" id="UP000226106">
    <property type="component" value="Unassembled WGS sequence"/>
</dbReference>
<organism evidence="1 2">
    <name type="scientific">Bacillus thuringiensis</name>
    <dbReference type="NCBI Taxonomy" id="1428"/>
    <lineage>
        <taxon>Bacteria</taxon>
        <taxon>Bacillati</taxon>
        <taxon>Bacillota</taxon>
        <taxon>Bacilli</taxon>
        <taxon>Bacillales</taxon>
        <taxon>Bacillaceae</taxon>
        <taxon>Bacillus</taxon>
        <taxon>Bacillus cereus group</taxon>
    </lineage>
</organism>
<proteinExistence type="predicted"/>
<evidence type="ECO:0000313" key="1">
    <source>
        <dbReference type="EMBL" id="PFT50751.1"/>
    </source>
</evidence>
<dbReference type="RefSeq" id="WP_098640085.1">
    <property type="nucleotide sequence ID" value="NZ_NVCO01000007.1"/>
</dbReference>
<gene>
    <name evidence="1" type="ORF">COK72_01750</name>
</gene>
<protein>
    <submittedName>
        <fullName evidence="1">Uncharacterized protein</fullName>
    </submittedName>
</protein>
<evidence type="ECO:0000313" key="2">
    <source>
        <dbReference type="Proteomes" id="UP000226106"/>
    </source>
</evidence>
<dbReference type="EMBL" id="NVCO01000007">
    <property type="protein sequence ID" value="PFT50751.1"/>
    <property type="molecule type" value="Genomic_DNA"/>
</dbReference>
<comment type="caution">
    <text evidence="1">The sequence shown here is derived from an EMBL/GenBank/DDBJ whole genome shotgun (WGS) entry which is preliminary data.</text>
</comment>
<sequence>MKYTERDTGKSVNLHEELGIDMLQVSNTVLTFNQFHEFSNLLFLGIMKKMQKIQCKLHLTCEGAEFESTHFEAKEDNGHHLFFVGDDLVSAREISSMDMFYNLHKEFVIRLYYLSKSVKKYILLRFIPIKSVRKQLIAESDNRFNSTLDMSKLTNNPLRKAIREAQVDAIIKPQPKLDGSRRMPVMFRGYWATESEQLKPNNFELDKDTHIAEALMQ</sequence>
<dbReference type="AlphaFoldDB" id="A0A9X7ARX2"/>